<dbReference type="EMBL" id="AYSF01000052">
    <property type="protein sequence ID" value="ESU71952.1"/>
    <property type="molecule type" value="Genomic_DNA"/>
</dbReference>
<evidence type="ECO:0000313" key="4">
    <source>
        <dbReference type="Proteomes" id="UP000018339"/>
    </source>
</evidence>
<dbReference type="AlphaFoldDB" id="A0A7U9P5U5"/>
<keyword evidence="1 3" id="KW-0489">Methyltransferase</keyword>
<evidence type="ECO:0000313" key="3">
    <source>
        <dbReference type="EMBL" id="ESU71952.1"/>
    </source>
</evidence>
<evidence type="ECO:0000256" key="2">
    <source>
        <dbReference type="ARBA" id="ARBA00022679"/>
    </source>
</evidence>
<dbReference type="InterPro" id="IPR004398">
    <property type="entry name" value="RNA_MeTrfase_RsmD"/>
</dbReference>
<dbReference type="NCBIfam" id="TIGR00095">
    <property type="entry name" value="16S rRNA (guanine(966)-N(2))-methyltransferase RsmD"/>
    <property type="match status" value="1"/>
</dbReference>
<dbReference type="GO" id="GO:0008168">
    <property type="term" value="F:methyltransferase activity"/>
    <property type="evidence" value="ECO:0007669"/>
    <property type="project" value="UniProtKB-KW"/>
</dbReference>
<reference evidence="3 4" key="1">
    <citation type="journal article" date="2014" name="Genome Announc.">
        <title>Draft Genome Sequence of Geobacillus thermopakistaniensis Strain MAS1.</title>
        <authorList>
            <person name="Siddiqui M.A."/>
            <person name="Rashid N."/>
            <person name="Ayyampalayam S."/>
            <person name="Whitman W.B."/>
        </authorList>
    </citation>
    <scope>NUCLEOTIDE SEQUENCE [LARGE SCALE GENOMIC DNA]</scope>
    <source>
        <strain evidence="3 4">MAS1</strain>
    </source>
</reference>
<dbReference type="PROSITE" id="PS00092">
    <property type="entry name" value="N6_MTASE"/>
    <property type="match status" value="1"/>
</dbReference>
<dbReference type="Pfam" id="PF03602">
    <property type="entry name" value="Cons_hypoth95"/>
    <property type="match status" value="1"/>
</dbReference>
<dbReference type="Proteomes" id="UP000018339">
    <property type="component" value="Unassembled WGS sequence"/>
</dbReference>
<dbReference type="PIRSF" id="PIRSF004553">
    <property type="entry name" value="CHP00095"/>
    <property type="match status" value="1"/>
</dbReference>
<proteinExistence type="predicted"/>
<dbReference type="Gene3D" id="3.40.50.150">
    <property type="entry name" value="Vaccinia Virus protein VP39"/>
    <property type="match status" value="1"/>
</dbReference>
<protein>
    <submittedName>
        <fullName evidence="3">rRNA methyltransferase</fullName>
    </submittedName>
</protein>
<name>A0A7U9P5U5_GEOTM</name>
<sequence>MKAMRVISGTCKGRRLQAVPGMSTRPTTDKVKEAIFNMIGPYFSGGNGLDLFAGSGGLGIEALSRGIERVIFVDQDRKAVQTVRKNVAACGLEKRAEIYCNDAERALKAVAKRGLRFAVIFLDPPYKEKQWPTLLSSIAGRQLLEPHGVVVAEHSAEAELPEEVGGLTRWKRETYGITGVTIYRWEGDGSDGEHCGLPREL</sequence>
<dbReference type="GO" id="GO:0031167">
    <property type="term" value="P:rRNA methylation"/>
    <property type="evidence" value="ECO:0007669"/>
    <property type="project" value="InterPro"/>
</dbReference>
<dbReference type="InterPro" id="IPR029063">
    <property type="entry name" value="SAM-dependent_MTases_sf"/>
</dbReference>
<dbReference type="InterPro" id="IPR002052">
    <property type="entry name" value="DNA_methylase_N6_adenine_CS"/>
</dbReference>
<gene>
    <name evidence="3" type="ORF">T260_10535</name>
</gene>
<dbReference type="PANTHER" id="PTHR43542:SF1">
    <property type="entry name" value="METHYLTRANSFERASE"/>
    <property type="match status" value="1"/>
</dbReference>
<evidence type="ECO:0000256" key="1">
    <source>
        <dbReference type="ARBA" id="ARBA00022603"/>
    </source>
</evidence>
<dbReference type="SUPFAM" id="SSF53335">
    <property type="entry name" value="S-adenosyl-L-methionine-dependent methyltransferases"/>
    <property type="match status" value="1"/>
</dbReference>
<dbReference type="GO" id="GO:0003676">
    <property type="term" value="F:nucleic acid binding"/>
    <property type="evidence" value="ECO:0007669"/>
    <property type="project" value="InterPro"/>
</dbReference>
<keyword evidence="2" id="KW-0808">Transferase</keyword>
<keyword evidence="4" id="KW-1185">Reference proteome</keyword>
<dbReference type="CDD" id="cd02440">
    <property type="entry name" value="AdoMet_MTases"/>
    <property type="match status" value="1"/>
</dbReference>
<comment type="caution">
    <text evidence="3">The sequence shown here is derived from an EMBL/GenBank/DDBJ whole genome shotgun (WGS) entry which is preliminary data.</text>
</comment>
<organism evidence="3 4">
    <name type="scientific">Geobacillus thermopakistaniensis (strain MAS1)</name>
    <dbReference type="NCBI Taxonomy" id="1408282"/>
    <lineage>
        <taxon>Bacteria</taxon>
        <taxon>Bacillati</taxon>
        <taxon>Bacillota</taxon>
        <taxon>Bacilli</taxon>
        <taxon>Bacillales</taxon>
        <taxon>Anoxybacillaceae</taxon>
        <taxon>Geobacillus</taxon>
    </lineage>
</organism>
<accession>A0A7U9P5U5</accession>
<dbReference type="PANTHER" id="PTHR43542">
    <property type="entry name" value="METHYLTRANSFERASE"/>
    <property type="match status" value="1"/>
</dbReference>